<gene>
    <name evidence="1" type="ORF">QYM36_008934</name>
</gene>
<dbReference type="EMBL" id="JAVRJZ010000013">
    <property type="protein sequence ID" value="KAK2714538.1"/>
    <property type="molecule type" value="Genomic_DNA"/>
</dbReference>
<organism evidence="1 2">
    <name type="scientific">Artemia franciscana</name>
    <name type="common">Brine shrimp</name>
    <name type="synonym">Artemia sanfranciscana</name>
    <dbReference type="NCBI Taxonomy" id="6661"/>
    <lineage>
        <taxon>Eukaryota</taxon>
        <taxon>Metazoa</taxon>
        <taxon>Ecdysozoa</taxon>
        <taxon>Arthropoda</taxon>
        <taxon>Crustacea</taxon>
        <taxon>Branchiopoda</taxon>
        <taxon>Anostraca</taxon>
        <taxon>Artemiidae</taxon>
        <taxon>Artemia</taxon>
    </lineage>
</organism>
<name>A0AA88L0N4_ARTSF</name>
<reference evidence="1" key="1">
    <citation type="submission" date="2023-07" db="EMBL/GenBank/DDBJ databases">
        <title>Chromosome-level genome assembly of Artemia franciscana.</title>
        <authorList>
            <person name="Jo E."/>
        </authorList>
    </citation>
    <scope>NUCLEOTIDE SEQUENCE</scope>
    <source>
        <tissue evidence="1">Whole body</tissue>
    </source>
</reference>
<dbReference type="Proteomes" id="UP001187531">
    <property type="component" value="Unassembled WGS sequence"/>
</dbReference>
<keyword evidence="2" id="KW-1185">Reference proteome</keyword>
<dbReference type="AlphaFoldDB" id="A0AA88L0N4"/>
<accession>A0AA88L0N4</accession>
<proteinExistence type="predicted"/>
<evidence type="ECO:0000313" key="2">
    <source>
        <dbReference type="Proteomes" id="UP001187531"/>
    </source>
</evidence>
<comment type="caution">
    <text evidence="1">The sequence shown here is derived from an EMBL/GenBank/DDBJ whole genome shotgun (WGS) entry which is preliminary data.</text>
</comment>
<evidence type="ECO:0000313" key="1">
    <source>
        <dbReference type="EMBL" id="KAK2714538.1"/>
    </source>
</evidence>
<protein>
    <submittedName>
        <fullName evidence="1">Uncharacterized protein</fullName>
    </submittedName>
</protein>
<sequence>MVEIEGRVRISRLGATLVHFEFMGIGRAAAIATVWDDFVYYFDSRKKQKTKSPKSQKEDLIDVDDTLDVKTTAESLSIDENDVDDDSFIDVQSDDSDSSIDSEAAFKALSMQREKPIVKGKNKGSNGAGYSSEEEKWLDAVEEGRLEEDMLLKRMKDPKSMTARQKARIDRPLDTHASVEISSKPVLTEEQEEKRAARARERKKVVDVRKEEEKVNMVLFLSSSLFLLTLCNAGNFLIPSC</sequence>